<sequence>MTSFQLLPRSLINTDDHQAVVDLRLKDGKGSILKIFIGRSEAESMRHARGEITMSRPNTHDAMAELMKLLKCRVTRVCITELRRLTYYARMFLLLDRSVWEGGEISMDIRPSDALGVALRLGAGIYVDKGVARAMAKPPEQRFPALPPPAPPATPAHPTAALPGVTHMLALPLGPLSDSQKRIVQSCQEEAARFVDPTTFHCLLLQLAVAEQRYGDAVKLQSVIARRFATHSGARALVAMQAALSDGRFEEAVFHRDELRQNRLRDFQRSATGMIDPEDDAHIASDSAFE</sequence>
<proteinExistence type="inferred from homology"/>
<feature type="domain" description="BFN" evidence="3">
    <location>
        <begin position="1"/>
        <end position="139"/>
    </location>
</feature>
<dbReference type="Proteomes" id="UP001255856">
    <property type="component" value="Unassembled WGS sequence"/>
</dbReference>
<dbReference type="AlphaFoldDB" id="A0AAD9IJ13"/>
<comment type="similarity">
    <text evidence="1">Belongs to the bifunctional nuclease family.</text>
</comment>
<dbReference type="EMBL" id="JASFZW010000005">
    <property type="protein sequence ID" value="KAK2078039.1"/>
    <property type="molecule type" value="Genomic_DNA"/>
</dbReference>
<evidence type="ECO:0000313" key="5">
    <source>
        <dbReference type="Proteomes" id="UP001255856"/>
    </source>
</evidence>
<keyword evidence="5" id="KW-1185">Reference proteome</keyword>
<protein>
    <recommendedName>
        <fullName evidence="3">BFN domain-containing protein</fullName>
    </recommendedName>
</protein>
<reference evidence="4" key="1">
    <citation type="submission" date="2021-01" db="EMBL/GenBank/DDBJ databases">
        <authorList>
            <person name="Eckstrom K.M.E."/>
        </authorList>
    </citation>
    <scope>NUCLEOTIDE SEQUENCE</scope>
    <source>
        <strain evidence="4">UVCC 0001</strain>
    </source>
</reference>
<gene>
    <name evidence="4" type="ORF">QBZ16_003907</name>
</gene>
<dbReference type="GO" id="GO:0030891">
    <property type="term" value="C:VCB complex"/>
    <property type="evidence" value="ECO:0007669"/>
    <property type="project" value="TreeGrafter"/>
</dbReference>
<evidence type="ECO:0000256" key="2">
    <source>
        <dbReference type="ARBA" id="ARBA00025428"/>
    </source>
</evidence>
<dbReference type="Pfam" id="PF02577">
    <property type="entry name" value="BFN_dom"/>
    <property type="match status" value="1"/>
</dbReference>
<comment type="function">
    <text evidence="2">Bifunctional nuclease with both RNase and DNase activities. Involved in basal defense response. Participates in abscisic acid-derived callose deposition following infection by a necrotrophic pathogen.</text>
</comment>
<dbReference type="PANTHER" id="PTHR15160">
    <property type="entry name" value="VON HIPPEL-LINDAU PROTEIN"/>
    <property type="match status" value="1"/>
</dbReference>
<comment type="caution">
    <text evidence="4">The sequence shown here is derived from an EMBL/GenBank/DDBJ whole genome shotgun (WGS) entry which is preliminary data.</text>
</comment>
<organism evidence="4 5">
    <name type="scientific">Prototheca wickerhamii</name>
    <dbReference type="NCBI Taxonomy" id="3111"/>
    <lineage>
        <taxon>Eukaryota</taxon>
        <taxon>Viridiplantae</taxon>
        <taxon>Chlorophyta</taxon>
        <taxon>core chlorophytes</taxon>
        <taxon>Trebouxiophyceae</taxon>
        <taxon>Chlorellales</taxon>
        <taxon>Chlorellaceae</taxon>
        <taxon>Prototheca</taxon>
    </lineage>
</organism>
<name>A0AAD9IJ13_PROWI</name>
<dbReference type="PANTHER" id="PTHR15160:SF1">
    <property type="entry name" value="VON HIPPEL-LINDAU DISEASE TUMOR SUPPRESSOR"/>
    <property type="match status" value="1"/>
</dbReference>
<dbReference type="GO" id="GO:0004518">
    <property type="term" value="F:nuclease activity"/>
    <property type="evidence" value="ECO:0007669"/>
    <property type="project" value="InterPro"/>
</dbReference>
<dbReference type="InterPro" id="IPR036104">
    <property type="entry name" value="BFN_sf"/>
</dbReference>
<dbReference type="PROSITE" id="PS51658">
    <property type="entry name" value="BFN"/>
    <property type="match status" value="1"/>
</dbReference>
<evidence type="ECO:0000313" key="4">
    <source>
        <dbReference type="EMBL" id="KAK2078039.1"/>
    </source>
</evidence>
<dbReference type="Gene3D" id="3.10.690.10">
    <property type="entry name" value="Bifunctional nuclease domain"/>
    <property type="match status" value="1"/>
</dbReference>
<dbReference type="GO" id="GO:0005634">
    <property type="term" value="C:nucleus"/>
    <property type="evidence" value="ECO:0007669"/>
    <property type="project" value="TreeGrafter"/>
</dbReference>
<evidence type="ECO:0000256" key="1">
    <source>
        <dbReference type="ARBA" id="ARBA00009095"/>
    </source>
</evidence>
<dbReference type="InterPro" id="IPR003729">
    <property type="entry name" value="Bi_nuclease_dom"/>
</dbReference>
<dbReference type="GO" id="GO:0016567">
    <property type="term" value="P:protein ubiquitination"/>
    <property type="evidence" value="ECO:0007669"/>
    <property type="project" value="TreeGrafter"/>
</dbReference>
<dbReference type="SUPFAM" id="SSF103256">
    <property type="entry name" value="Hypothetical protein TM0160"/>
    <property type="match status" value="1"/>
</dbReference>
<accession>A0AAD9IJ13</accession>
<evidence type="ECO:0000259" key="3">
    <source>
        <dbReference type="PROSITE" id="PS51658"/>
    </source>
</evidence>